<dbReference type="EMBL" id="GBRH01253903">
    <property type="protein sequence ID" value="JAD43992.1"/>
    <property type="molecule type" value="Transcribed_RNA"/>
</dbReference>
<protein>
    <submittedName>
        <fullName evidence="1">Uncharacterized protein</fullName>
    </submittedName>
</protein>
<accession>A0A0A9AAB8</accession>
<sequence length="15" mass="1725">MPRWPEGKEKLCPPG</sequence>
<reference evidence="1" key="2">
    <citation type="journal article" date="2015" name="Data Brief">
        <title>Shoot transcriptome of the giant reed, Arundo donax.</title>
        <authorList>
            <person name="Barrero R.A."/>
            <person name="Guerrero F.D."/>
            <person name="Moolhuijzen P."/>
            <person name="Goolsby J.A."/>
            <person name="Tidwell J."/>
            <person name="Bellgard S.E."/>
            <person name="Bellgard M.I."/>
        </authorList>
    </citation>
    <scope>NUCLEOTIDE SEQUENCE</scope>
    <source>
        <tissue evidence="1">Shoot tissue taken approximately 20 cm above the soil surface</tissue>
    </source>
</reference>
<reference evidence="1" key="1">
    <citation type="submission" date="2014-09" db="EMBL/GenBank/DDBJ databases">
        <authorList>
            <person name="Magalhaes I.L.F."/>
            <person name="Oliveira U."/>
            <person name="Santos F.R."/>
            <person name="Vidigal T.H.D.A."/>
            <person name="Brescovit A.D."/>
            <person name="Santos A.J."/>
        </authorList>
    </citation>
    <scope>NUCLEOTIDE SEQUENCE</scope>
    <source>
        <tissue evidence="1">Shoot tissue taken approximately 20 cm above the soil surface</tissue>
    </source>
</reference>
<proteinExistence type="predicted"/>
<organism evidence="1">
    <name type="scientific">Arundo donax</name>
    <name type="common">Giant reed</name>
    <name type="synonym">Donax arundinaceus</name>
    <dbReference type="NCBI Taxonomy" id="35708"/>
    <lineage>
        <taxon>Eukaryota</taxon>
        <taxon>Viridiplantae</taxon>
        <taxon>Streptophyta</taxon>
        <taxon>Embryophyta</taxon>
        <taxon>Tracheophyta</taxon>
        <taxon>Spermatophyta</taxon>
        <taxon>Magnoliopsida</taxon>
        <taxon>Liliopsida</taxon>
        <taxon>Poales</taxon>
        <taxon>Poaceae</taxon>
        <taxon>PACMAD clade</taxon>
        <taxon>Arundinoideae</taxon>
        <taxon>Arundineae</taxon>
        <taxon>Arundo</taxon>
    </lineage>
</organism>
<evidence type="ECO:0000313" key="1">
    <source>
        <dbReference type="EMBL" id="JAD43992.1"/>
    </source>
</evidence>
<name>A0A0A9AAB8_ARUDO</name>